<evidence type="ECO:0000313" key="3">
    <source>
        <dbReference type="Proteomes" id="UP000294017"/>
    </source>
</evidence>
<gene>
    <name evidence="2" type="ORF">EIH03_17705</name>
</gene>
<dbReference type="Proteomes" id="UP000294017">
    <property type="component" value="Unassembled WGS sequence"/>
</dbReference>
<accession>A0AB37XLB7</accession>
<dbReference type="AlphaFoldDB" id="A0AB37XLB7"/>
<feature type="non-terminal residue" evidence="2">
    <location>
        <position position="81"/>
    </location>
</feature>
<comment type="caution">
    <text evidence="2">The sequence shown here is derived from an EMBL/GenBank/DDBJ whole genome shotgun (WGS) entry which is preliminary data.</text>
</comment>
<evidence type="ECO:0000256" key="1">
    <source>
        <dbReference type="SAM" id="Phobius"/>
    </source>
</evidence>
<organism evidence="2 3">
    <name type="scientific">Staphylococcus aureus</name>
    <dbReference type="NCBI Taxonomy" id="1280"/>
    <lineage>
        <taxon>Bacteria</taxon>
        <taxon>Bacillati</taxon>
        <taxon>Bacillota</taxon>
        <taxon>Bacilli</taxon>
        <taxon>Bacillales</taxon>
        <taxon>Staphylococcaceae</taxon>
        <taxon>Staphylococcus</taxon>
    </lineage>
</organism>
<keyword evidence="1" id="KW-0812">Transmembrane</keyword>
<reference evidence="2 3" key="1">
    <citation type="submission" date="2018-11" db="EMBL/GenBank/DDBJ databases">
        <title>Genomic profiling of Staphylococcus species from a Poultry farm system in KwaZulu-Natal, South Africa.</title>
        <authorList>
            <person name="Amoako D.G."/>
            <person name="Somboro A.M."/>
            <person name="Abia A.L.K."/>
            <person name="Bester L.A."/>
            <person name="Essack S.Y."/>
        </authorList>
    </citation>
    <scope>NUCLEOTIDE SEQUENCE [LARGE SCALE GENOMIC DNA]</scope>
    <source>
        <strain evidence="2 3">SA12</strain>
    </source>
</reference>
<dbReference type="EMBL" id="RQTF01000817">
    <property type="protein sequence ID" value="RZH99768.1"/>
    <property type="molecule type" value="Genomic_DNA"/>
</dbReference>
<keyword evidence="1" id="KW-1133">Transmembrane helix</keyword>
<evidence type="ECO:0000313" key="2">
    <source>
        <dbReference type="EMBL" id="RZH99768.1"/>
    </source>
</evidence>
<name>A0AB37XLB7_STAAU</name>
<sequence>MAAPTPSNRSEERSGHASCVRADADLPPVAILGRSPITLRHKIFFVAVAVIGALAWTVVAFFRNEPVNAVWIVVAAGCTYI</sequence>
<protein>
    <submittedName>
        <fullName evidence="2">Carbon starvation protein A</fullName>
    </submittedName>
</protein>
<proteinExistence type="predicted"/>
<feature type="transmembrane region" description="Helical" evidence="1">
    <location>
        <begin position="43"/>
        <end position="62"/>
    </location>
</feature>
<keyword evidence="1" id="KW-0472">Membrane</keyword>